<comment type="caution">
    <text evidence="2">The sequence shown here is derived from an EMBL/GenBank/DDBJ whole genome shotgun (WGS) entry which is preliminary data.</text>
</comment>
<evidence type="ECO:0000313" key="3">
    <source>
        <dbReference type="Proteomes" id="UP000765509"/>
    </source>
</evidence>
<evidence type="ECO:0000313" key="2">
    <source>
        <dbReference type="EMBL" id="MBW0507177.1"/>
    </source>
</evidence>
<feature type="compositionally biased region" description="Basic residues" evidence="1">
    <location>
        <begin position="115"/>
        <end position="125"/>
    </location>
</feature>
<evidence type="ECO:0000256" key="1">
    <source>
        <dbReference type="SAM" id="MobiDB-lite"/>
    </source>
</evidence>
<feature type="compositionally biased region" description="Basic and acidic residues" evidence="1">
    <location>
        <begin position="130"/>
        <end position="140"/>
    </location>
</feature>
<keyword evidence="3" id="KW-1185">Reference proteome</keyword>
<sequence>MDNKRLKLASHWAERGTSFQKICLREISFKDLIVITKIWNTTRRFRVLEEREIRLRENQATIQDIAEPMNQTGLTLIPSGPQVVDQPNCPVASKHQGTSRSVDKSHHYSQSQVVSRRRQGYKGKKYVFQPKEERVRPNNP</sequence>
<dbReference type="EMBL" id="AVOT02019544">
    <property type="protein sequence ID" value="MBW0507177.1"/>
    <property type="molecule type" value="Genomic_DNA"/>
</dbReference>
<feature type="region of interest" description="Disordered" evidence="1">
    <location>
        <begin position="79"/>
        <end position="140"/>
    </location>
</feature>
<organism evidence="2 3">
    <name type="scientific">Austropuccinia psidii MF-1</name>
    <dbReference type="NCBI Taxonomy" id="1389203"/>
    <lineage>
        <taxon>Eukaryota</taxon>
        <taxon>Fungi</taxon>
        <taxon>Dikarya</taxon>
        <taxon>Basidiomycota</taxon>
        <taxon>Pucciniomycotina</taxon>
        <taxon>Pucciniomycetes</taxon>
        <taxon>Pucciniales</taxon>
        <taxon>Sphaerophragmiaceae</taxon>
        <taxon>Austropuccinia</taxon>
    </lineage>
</organism>
<proteinExistence type="predicted"/>
<reference evidence="2" key="1">
    <citation type="submission" date="2021-03" db="EMBL/GenBank/DDBJ databases">
        <title>Draft genome sequence of rust myrtle Austropuccinia psidii MF-1, a brazilian biotype.</title>
        <authorList>
            <person name="Quecine M.C."/>
            <person name="Pachon D.M.R."/>
            <person name="Bonatelli M.L."/>
            <person name="Correr F.H."/>
            <person name="Franceschini L.M."/>
            <person name="Leite T.F."/>
            <person name="Margarido G.R.A."/>
            <person name="Almeida C.A."/>
            <person name="Ferrarezi J.A."/>
            <person name="Labate C.A."/>
        </authorList>
    </citation>
    <scope>NUCLEOTIDE SEQUENCE</scope>
    <source>
        <strain evidence="2">MF-1</strain>
    </source>
</reference>
<name>A0A9Q3HK47_9BASI</name>
<protein>
    <submittedName>
        <fullName evidence="2">Uncharacterized protein</fullName>
    </submittedName>
</protein>
<dbReference type="AlphaFoldDB" id="A0A9Q3HK47"/>
<accession>A0A9Q3HK47</accession>
<gene>
    <name evidence="2" type="ORF">O181_046892</name>
</gene>
<dbReference type="Proteomes" id="UP000765509">
    <property type="component" value="Unassembled WGS sequence"/>
</dbReference>